<feature type="chain" id="PRO_5013073308" evidence="1">
    <location>
        <begin position="23"/>
        <end position="117"/>
    </location>
</feature>
<proteinExistence type="predicted"/>
<keyword evidence="3" id="KW-1185">Reference proteome</keyword>
<evidence type="ECO:0000256" key="1">
    <source>
        <dbReference type="SAM" id="SignalP"/>
    </source>
</evidence>
<dbReference type="PANTHER" id="PTHR39474:SF1">
    <property type="entry name" value="FUNGAL SPECIFIC TRANSCRIPTION FACTOR"/>
    <property type="match status" value="1"/>
</dbReference>
<gene>
    <name evidence="2" type="ORF">BCR33DRAFT_372379</name>
</gene>
<evidence type="ECO:0000313" key="2">
    <source>
        <dbReference type="EMBL" id="ORY40206.1"/>
    </source>
</evidence>
<organism evidence="2 3">
    <name type="scientific">Rhizoclosmatium globosum</name>
    <dbReference type="NCBI Taxonomy" id="329046"/>
    <lineage>
        <taxon>Eukaryota</taxon>
        <taxon>Fungi</taxon>
        <taxon>Fungi incertae sedis</taxon>
        <taxon>Chytridiomycota</taxon>
        <taxon>Chytridiomycota incertae sedis</taxon>
        <taxon>Chytridiomycetes</taxon>
        <taxon>Chytridiales</taxon>
        <taxon>Chytriomycetaceae</taxon>
        <taxon>Rhizoclosmatium</taxon>
    </lineage>
</organism>
<keyword evidence="1" id="KW-0732">Signal</keyword>
<evidence type="ECO:0000313" key="3">
    <source>
        <dbReference type="Proteomes" id="UP000193642"/>
    </source>
</evidence>
<comment type="caution">
    <text evidence="2">The sequence shown here is derived from an EMBL/GenBank/DDBJ whole genome shotgun (WGS) entry which is preliminary data.</text>
</comment>
<sequence length="117" mass="12597">MKFSKIFFAAFLLPTMATERLALPSTAQEGVDPSQLEVGGASVTLDHLGPIVVNTDGTMSRISNWEGLSEGERKTALRVVAKRNKERLAVLAAQEQVVGVNVDANGDQLMSALKEEK</sequence>
<dbReference type="STRING" id="329046.A0A1Y2BZQ6"/>
<dbReference type="PANTHER" id="PTHR39474">
    <property type="entry name" value="UNNAMED PRODUCT"/>
    <property type="match status" value="1"/>
</dbReference>
<accession>A0A1Y2BZQ6</accession>
<feature type="signal peptide" evidence="1">
    <location>
        <begin position="1"/>
        <end position="22"/>
    </location>
</feature>
<dbReference type="OrthoDB" id="4590138at2759"/>
<name>A0A1Y2BZQ6_9FUNG</name>
<reference evidence="2 3" key="1">
    <citation type="submission" date="2016-07" db="EMBL/GenBank/DDBJ databases">
        <title>Pervasive Adenine N6-methylation of Active Genes in Fungi.</title>
        <authorList>
            <consortium name="DOE Joint Genome Institute"/>
            <person name="Mondo S.J."/>
            <person name="Dannebaum R.O."/>
            <person name="Kuo R.C."/>
            <person name="Labutti K."/>
            <person name="Haridas S."/>
            <person name="Kuo A."/>
            <person name="Salamov A."/>
            <person name="Ahrendt S.R."/>
            <person name="Lipzen A."/>
            <person name="Sullivan W."/>
            <person name="Andreopoulos W.B."/>
            <person name="Clum A."/>
            <person name="Lindquist E."/>
            <person name="Daum C."/>
            <person name="Ramamoorthy G.K."/>
            <person name="Gryganskyi A."/>
            <person name="Culley D."/>
            <person name="Magnuson J.K."/>
            <person name="James T.Y."/>
            <person name="O'Malley M.A."/>
            <person name="Stajich J.E."/>
            <person name="Spatafora J.W."/>
            <person name="Visel A."/>
            <person name="Grigoriev I.V."/>
        </authorList>
    </citation>
    <scope>NUCLEOTIDE SEQUENCE [LARGE SCALE GENOMIC DNA]</scope>
    <source>
        <strain evidence="2 3">JEL800</strain>
    </source>
</reference>
<dbReference type="EMBL" id="MCGO01000036">
    <property type="protein sequence ID" value="ORY40206.1"/>
    <property type="molecule type" value="Genomic_DNA"/>
</dbReference>
<dbReference type="AlphaFoldDB" id="A0A1Y2BZQ6"/>
<protein>
    <submittedName>
        <fullName evidence="2">Uncharacterized protein</fullName>
    </submittedName>
</protein>
<dbReference type="Proteomes" id="UP000193642">
    <property type="component" value="Unassembled WGS sequence"/>
</dbReference>